<reference evidence="2" key="2">
    <citation type="journal article" date="2021" name="PeerJ">
        <title>Extensive microbial diversity within the chicken gut microbiome revealed by metagenomics and culture.</title>
        <authorList>
            <person name="Gilroy R."/>
            <person name="Ravi A."/>
            <person name="Getino M."/>
            <person name="Pursley I."/>
            <person name="Horton D.L."/>
            <person name="Alikhan N.F."/>
            <person name="Baker D."/>
            <person name="Gharbi K."/>
            <person name="Hall N."/>
            <person name="Watson M."/>
            <person name="Adriaenssens E.M."/>
            <person name="Foster-Nyarko E."/>
            <person name="Jarju S."/>
            <person name="Secka A."/>
            <person name="Antonio M."/>
            <person name="Oren A."/>
            <person name="Chaudhuri R.R."/>
            <person name="La Ragione R."/>
            <person name="Hildebrand F."/>
            <person name="Pallen M.J."/>
        </authorList>
    </citation>
    <scope>NUCLEOTIDE SEQUENCE</scope>
    <source>
        <strain evidence="2">CHK195-12923</strain>
    </source>
</reference>
<gene>
    <name evidence="2" type="ORF">IAB69_05200</name>
</gene>
<dbReference type="SUPFAM" id="SSF56281">
    <property type="entry name" value="Metallo-hydrolase/oxidoreductase"/>
    <property type="match status" value="1"/>
</dbReference>
<dbReference type="GO" id="GO:0004521">
    <property type="term" value="F:RNA endonuclease activity"/>
    <property type="evidence" value="ECO:0007669"/>
    <property type="project" value="TreeGrafter"/>
</dbReference>
<protein>
    <submittedName>
        <fullName evidence="2">MBL fold metallo-hydrolase</fullName>
    </submittedName>
</protein>
<accession>A0A9D1MKZ6</accession>
<dbReference type="SMART" id="SM00849">
    <property type="entry name" value="Lactamase_B"/>
    <property type="match status" value="1"/>
</dbReference>
<dbReference type="InterPro" id="IPR001279">
    <property type="entry name" value="Metallo-B-lactamas"/>
</dbReference>
<dbReference type="Gene3D" id="3.60.15.10">
    <property type="entry name" value="Ribonuclease Z/Hydroxyacylglutathione hydrolase-like"/>
    <property type="match status" value="2"/>
</dbReference>
<dbReference type="AlphaFoldDB" id="A0A9D1MKZ6"/>
<evidence type="ECO:0000313" key="3">
    <source>
        <dbReference type="Proteomes" id="UP000824110"/>
    </source>
</evidence>
<dbReference type="Pfam" id="PF00753">
    <property type="entry name" value="Lactamase_B"/>
    <property type="match status" value="1"/>
</dbReference>
<dbReference type="PANTHER" id="PTHR11203">
    <property type="entry name" value="CLEAVAGE AND POLYADENYLATION SPECIFICITY FACTOR FAMILY MEMBER"/>
    <property type="match status" value="1"/>
</dbReference>
<dbReference type="InterPro" id="IPR036866">
    <property type="entry name" value="RibonucZ/Hydroxyglut_hydro"/>
</dbReference>
<comment type="caution">
    <text evidence="2">The sequence shown here is derived from an EMBL/GenBank/DDBJ whole genome shotgun (WGS) entry which is preliminary data.</text>
</comment>
<dbReference type="EMBL" id="DVNE01000052">
    <property type="protein sequence ID" value="HIU62022.1"/>
    <property type="molecule type" value="Genomic_DNA"/>
</dbReference>
<proteinExistence type="predicted"/>
<evidence type="ECO:0000313" key="2">
    <source>
        <dbReference type="EMBL" id="HIU62022.1"/>
    </source>
</evidence>
<organism evidence="2 3">
    <name type="scientific">Candidatus Coproplasma excrementigallinarum</name>
    <dbReference type="NCBI Taxonomy" id="2840747"/>
    <lineage>
        <taxon>Bacteria</taxon>
        <taxon>Bacillati</taxon>
        <taxon>Bacillota</taxon>
        <taxon>Clostridia</taxon>
        <taxon>Eubacteriales</taxon>
        <taxon>Candidatus Coproplasma</taxon>
    </lineage>
</organism>
<dbReference type="Proteomes" id="UP000824110">
    <property type="component" value="Unassembled WGS sequence"/>
</dbReference>
<feature type="domain" description="Metallo-beta-lactamase" evidence="1">
    <location>
        <begin position="13"/>
        <end position="195"/>
    </location>
</feature>
<dbReference type="InterPro" id="IPR050698">
    <property type="entry name" value="MBL"/>
</dbReference>
<reference evidence="2" key="1">
    <citation type="submission" date="2020-10" db="EMBL/GenBank/DDBJ databases">
        <authorList>
            <person name="Gilroy R."/>
        </authorList>
    </citation>
    <scope>NUCLEOTIDE SEQUENCE</scope>
    <source>
        <strain evidence="2">CHK195-12923</strain>
    </source>
</reference>
<evidence type="ECO:0000259" key="1">
    <source>
        <dbReference type="SMART" id="SM00849"/>
    </source>
</evidence>
<sequence>MNFIVGGGVHEHGRNCFFVEADINYIVDCGIMRGAEEPYPRLTAEQIRSAQYVFLTHMHEDHIGAFGWLVENGFRGLAVASAETIKALPEYNRTLVLPQSFGRVNLGAVCVEYGRSGHCAGALWYQIKTDSSNVLFSGDYCENSLFNVDKISGREAELAVLDCAFGNMPYVRAEQEGKITKFAQEVLRKGSLLLPVPQNGRAADLICLLGDLKCNFFVDAKLRSFFAAQEKNNYWIPKAISAKIEALIYRPQNTELPGTYFIADAQLNTAAGAKAAREILGFGGKILLTGHTDFGSEAERLVSAGLASEIAFSAHSCMNDDKLLISRNNFGNVVYNHCKDI</sequence>
<dbReference type="PANTHER" id="PTHR11203:SF37">
    <property type="entry name" value="INTEGRATOR COMPLEX SUBUNIT 11"/>
    <property type="match status" value="1"/>
</dbReference>
<name>A0A9D1MKZ6_9FIRM</name>